<dbReference type="InterPro" id="IPR036511">
    <property type="entry name" value="TGT-like_sf"/>
</dbReference>
<evidence type="ECO:0000313" key="1">
    <source>
        <dbReference type="EMBL" id="MFC6881536.1"/>
    </source>
</evidence>
<organism evidence="1 2">
    <name type="scientific">Actinomadura yumaensis</name>
    <dbReference type="NCBI Taxonomy" id="111807"/>
    <lineage>
        <taxon>Bacteria</taxon>
        <taxon>Bacillati</taxon>
        <taxon>Actinomycetota</taxon>
        <taxon>Actinomycetes</taxon>
        <taxon>Streptosporangiales</taxon>
        <taxon>Thermomonosporaceae</taxon>
        <taxon>Actinomadura</taxon>
    </lineage>
</organism>
<comment type="caution">
    <text evidence="1">The sequence shown here is derived from an EMBL/GenBank/DDBJ whole genome shotgun (WGS) entry which is preliminary data.</text>
</comment>
<dbReference type="Gene3D" id="3.20.20.105">
    <property type="entry name" value="Queuine tRNA-ribosyltransferase-like"/>
    <property type="match status" value="1"/>
</dbReference>
<accession>A0ABW2CID5</accession>
<evidence type="ECO:0000313" key="2">
    <source>
        <dbReference type="Proteomes" id="UP001596380"/>
    </source>
</evidence>
<dbReference type="Proteomes" id="UP001596380">
    <property type="component" value="Unassembled WGS sequence"/>
</dbReference>
<protein>
    <submittedName>
        <fullName evidence="1">tRNA-guanine transglycosylase DpdA</fullName>
    </submittedName>
</protein>
<reference evidence="2" key="1">
    <citation type="journal article" date="2019" name="Int. J. Syst. Evol. Microbiol.">
        <title>The Global Catalogue of Microorganisms (GCM) 10K type strain sequencing project: providing services to taxonomists for standard genome sequencing and annotation.</title>
        <authorList>
            <consortium name="The Broad Institute Genomics Platform"/>
            <consortium name="The Broad Institute Genome Sequencing Center for Infectious Disease"/>
            <person name="Wu L."/>
            <person name="Ma J."/>
        </authorList>
    </citation>
    <scope>NUCLEOTIDE SEQUENCE [LARGE SCALE GENOMIC DNA]</scope>
    <source>
        <strain evidence="2">JCM 3369</strain>
    </source>
</reference>
<sequence>MKFYFPDSQDQVSPTYDFLNEEYSPHRVRQRDDKYAHEVLSKRPYHGLLVSKSIVDGSVRGSGKYTIPQRERLYRLGVEKYFRLPEGMATLGDCGAFSYINEEEPPYGVKDVVDFYEHCGFQAGVSVDHVIFHYGPTASEKTVPQKWSQRRRLSLRYAQEFIDEVRRRDNVLIPVGAAQGWSPESYADSVCQLEEMGYERIALGGMTPLRTQDILECLQMISESRQWAELHLLGITRVDSLEDFSRLGVASFDSTSPFRQSFMDDRNSYHTPGRSYTAIRVPQVDGNPSLKRKVLAGQVSQAAAKSLEREALRLLRAYDRGDSSAPLQKVLAALKEYEQLVEGERKKSRIDQYEFFLEDRPWKRCSCGLCGIHGIEVAIFRGSERNKRRGFHNLAVFADKIQDIGHLPDQED</sequence>
<dbReference type="SUPFAM" id="SSF51713">
    <property type="entry name" value="tRNA-guanine transglycosylase"/>
    <property type="match status" value="1"/>
</dbReference>
<gene>
    <name evidence="1" type="primary">dpdA</name>
    <name evidence="1" type="ORF">ACFQKB_17375</name>
</gene>
<dbReference type="RefSeq" id="WP_160822937.1">
    <property type="nucleotide sequence ID" value="NZ_JBHSXE010000001.1"/>
</dbReference>
<proteinExistence type="predicted"/>
<name>A0ABW2CID5_9ACTN</name>
<keyword evidence="2" id="KW-1185">Reference proteome</keyword>
<dbReference type="NCBIfam" id="NF041059">
    <property type="entry name" value="DpdA"/>
    <property type="match status" value="1"/>
</dbReference>
<dbReference type="EMBL" id="JBHSXS010000008">
    <property type="protein sequence ID" value="MFC6881536.1"/>
    <property type="molecule type" value="Genomic_DNA"/>
</dbReference>
<dbReference type="InterPro" id="IPR053537">
    <property type="entry name" value="DNA-guanine_TGase"/>
</dbReference>